<gene>
    <name evidence="15" type="primary">SCNN1D</name>
</gene>
<evidence type="ECO:0000256" key="10">
    <source>
        <dbReference type="ARBA" id="ARBA00023201"/>
    </source>
</evidence>
<dbReference type="NCBIfam" id="TIGR00859">
    <property type="entry name" value="ENaC"/>
    <property type="match status" value="1"/>
</dbReference>
<keyword evidence="6" id="KW-1133">Transmembrane helix</keyword>
<keyword evidence="11 15" id="KW-0407">Ion channel</keyword>
<dbReference type="AlphaFoldDB" id="A0A2Y9RLP7"/>
<sequence>MEVPAPGSSSLKAGDRAHEATAGAGNCRRPCARPSPPPPPAERERREGLVELHASFTELFTFFCTNTTIHGPQHLLGSNHSRLRRATWGLLLLGALGIFCWKFILHLQECWGYQATMTVSVPWGRRLSPAVTLCDMNPHRLAPQYLEKLDEFARENIYSLYKFNFSDGRRPTRTTPTAYGPGPKLDFQLDRGLRLQRLSEPGSQCKVGFRLCNSTGGDCFNRAYSSGEKAVREWYHFHYMNILATAQEDSHQNHFILSCQDNSQDCPAGSFKTFHHPIYGSCYTFSNILATTHKDITQGISLVLRVEQQDYLPLLSAEAGIKVMVHGHNHTPFLEPPSLERSFLEPRSFSILPGTKTTISIREEVVHWLRSPYGDCMDREKGVDIPLLYNTSYTMQACLVSCFQQLMVKNCSCGYYRYPLPAGAEYCTYTRHSAWGHCFYRLYQELETHSLSCFSLCLRPCKESLYKLSMWTSRWPSPKSADWVLAVLGSPQNRSQSPRSGIAKVNIYQGINYLKMKETPLPKLFSDMKNLMSQWFGMSVLSLIELLELLLDTVSLALLLGYRWLCEAWASQTGPSMAAGASNTQLEASQVPVSPAQGQASRGPIRPHLPRTLPGALVGVSAEELDWAWGPLPPSPRLPAPEPALQGPSAILLDPGGSGQWCAGARALEHPGHPWAQLPSLEVGSQV</sequence>
<accession>A0A2Y9RLP7</accession>
<dbReference type="Gene3D" id="2.60.470.10">
    <property type="entry name" value="Acid-sensing ion channels like domains"/>
    <property type="match status" value="1"/>
</dbReference>
<evidence type="ECO:0000313" key="14">
    <source>
        <dbReference type="Proteomes" id="UP000248480"/>
    </source>
</evidence>
<evidence type="ECO:0000256" key="4">
    <source>
        <dbReference type="ARBA" id="ARBA00022475"/>
    </source>
</evidence>
<dbReference type="STRING" id="127582.A0A2Y9RLP7"/>
<evidence type="ECO:0000256" key="3">
    <source>
        <dbReference type="ARBA" id="ARBA00022461"/>
    </source>
</evidence>
<dbReference type="InterPro" id="IPR004724">
    <property type="entry name" value="ENaC_chordates"/>
</dbReference>
<evidence type="ECO:0000256" key="9">
    <source>
        <dbReference type="ARBA" id="ARBA00023136"/>
    </source>
</evidence>
<evidence type="ECO:0000256" key="8">
    <source>
        <dbReference type="ARBA" id="ARBA00023065"/>
    </source>
</evidence>
<reference evidence="15" key="1">
    <citation type="submission" date="2025-08" db="UniProtKB">
        <authorList>
            <consortium name="RefSeq"/>
        </authorList>
    </citation>
    <scope>IDENTIFICATION</scope>
</reference>
<dbReference type="FunCoup" id="A0A2Y9RLP7">
    <property type="interactions" value="57"/>
</dbReference>
<dbReference type="PROSITE" id="PS01206">
    <property type="entry name" value="ASC"/>
    <property type="match status" value="1"/>
</dbReference>
<dbReference type="PANTHER" id="PTHR11690">
    <property type="entry name" value="AMILORIDE-SENSITIVE SODIUM CHANNEL-RELATED"/>
    <property type="match status" value="1"/>
</dbReference>
<evidence type="ECO:0000256" key="7">
    <source>
        <dbReference type="ARBA" id="ARBA00023053"/>
    </source>
</evidence>
<evidence type="ECO:0000256" key="1">
    <source>
        <dbReference type="ARBA" id="ARBA00004651"/>
    </source>
</evidence>
<keyword evidence="9" id="KW-0472">Membrane</keyword>
<keyword evidence="4" id="KW-1003">Cell membrane</keyword>
<dbReference type="GO" id="GO:0034706">
    <property type="term" value="C:sodium channel complex"/>
    <property type="evidence" value="ECO:0007669"/>
    <property type="project" value="TreeGrafter"/>
</dbReference>
<dbReference type="InterPro" id="IPR020903">
    <property type="entry name" value="ENaC_CS"/>
</dbReference>
<dbReference type="GO" id="GO:0015280">
    <property type="term" value="F:ligand-gated sodium channel activity"/>
    <property type="evidence" value="ECO:0007669"/>
    <property type="project" value="InterPro"/>
</dbReference>
<organism evidence="14 15">
    <name type="scientific">Trichechus manatus latirostris</name>
    <name type="common">Florida manatee</name>
    <dbReference type="NCBI Taxonomy" id="127582"/>
    <lineage>
        <taxon>Eukaryota</taxon>
        <taxon>Metazoa</taxon>
        <taxon>Chordata</taxon>
        <taxon>Craniata</taxon>
        <taxon>Vertebrata</taxon>
        <taxon>Euteleostomi</taxon>
        <taxon>Mammalia</taxon>
        <taxon>Eutheria</taxon>
        <taxon>Afrotheria</taxon>
        <taxon>Sirenia</taxon>
        <taxon>Trichechidae</taxon>
        <taxon>Trichechus</taxon>
    </lineage>
</organism>
<evidence type="ECO:0000256" key="6">
    <source>
        <dbReference type="ARBA" id="ARBA00022989"/>
    </source>
</evidence>
<dbReference type="Pfam" id="PF00858">
    <property type="entry name" value="ASC"/>
    <property type="match status" value="1"/>
</dbReference>
<dbReference type="GeneID" id="101341855"/>
<keyword evidence="3" id="KW-0894">Sodium channel</keyword>
<dbReference type="KEGG" id="tmu:101341855"/>
<dbReference type="RefSeq" id="XP_023594556.1">
    <property type="nucleotide sequence ID" value="XM_023738788.1"/>
</dbReference>
<dbReference type="GO" id="GO:0005886">
    <property type="term" value="C:plasma membrane"/>
    <property type="evidence" value="ECO:0007669"/>
    <property type="project" value="UniProtKB-SubCell"/>
</dbReference>
<dbReference type="Proteomes" id="UP000248480">
    <property type="component" value="Unplaced"/>
</dbReference>
<name>A0A2Y9RLP7_TRIMA</name>
<evidence type="ECO:0000256" key="2">
    <source>
        <dbReference type="ARBA" id="ARBA00022448"/>
    </source>
</evidence>
<keyword evidence="14" id="KW-1185">Reference proteome</keyword>
<dbReference type="InParanoid" id="A0A2Y9RLP7"/>
<keyword evidence="8" id="KW-0406">Ion transport</keyword>
<dbReference type="InterPro" id="IPR001873">
    <property type="entry name" value="ENaC"/>
</dbReference>
<evidence type="ECO:0000256" key="12">
    <source>
        <dbReference type="ARBA" id="ARBA00036239"/>
    </source>
</evidence>
<keyword evidence="10" id="KW-0739">Sodium transport</keyword>
<feature type="region of interest" description="Disordered" evidence="13">
    <location>
        <begin position="1"/>
        <end position="45"/>
    </location>
</feature>
<comment type="catalytic activity">
    <reaction evidence="12">
        <text>Na(+)(in) = Na(+)(out)</text>
        <dbReference type="Rhea" id="RHEA:34963"/>
        <dbReference type="ChEBI" id="CHEBI:29101"/>
    </reaction>
</comment>
<evidence type="ECO:0000256" key="5">
    <source>
        <dbReference type="ARBA" id="ARBA00022692"/>
    </source>
</evidence>
<protein>
    <submittedName>
        <fullName evidence="15">LOW QUALITY PROTEIN: amiloride-sensitive sodium channel subunit delta</fullName>
    </submittedName>
</protein>
<dbReference type="PANTHER" id="PTHR11690:SF132">
    <property type="entry name" value="AMILORIDE-SENSITIVE SODIUM CHANNEL SUBUNIT DELTA"/>
    <property type="match status" value="1"/>
</dbReference>
<keyword evidence="2" id="KW-0813">Transport</keyword>
<dbReference type="PRINTS" id="PR01078">
    <property type="entry name" value="AMINACHANNEL"/>
</dbReference>
<comment type="subcellular location">
    <subcellularLocation>
        <location evidence="1">Cell membrane</location>
        <topology evidence="1">Multi-pass membrane protein</topology>
    </subcellularLocation>
</comment>
<keyword evidence="7" id="KW-0915">Sodium</keyword>
<evidence type="ECO:0000256" key="13">
    <source>
        <dbReference type="SAM" id="MobiDB-lite"/>
    </source>
</evidence>
<dbReference type="CTD" id="6339"/>
<evidence type="ECO:0000313" key="15">
    <source>
        <dbReference type="RefSeq" id="XP_023594556.1"/>
    </source>
</evidence>
<proteinExistence type="predicted"/>
<evidence type="ECO:0000256" key="11">
    <source>
        <dbReference type="ARBA" id="ARBA00023303"/>
    </source>
</evidence>
<keyword evidence="5" id="KW-0812">Transmembrane</keyword>